<accession>A0ABR2JQV9</accession>
<proteinExistence type="inferred from homology"/>
<dbReference type="InterPro" id="IPR036291">
    <property type="entry name" value="NAD(P)-bd_dom_sf"/>
</dbReference>
<keyword evidence="9" id="KW-1185">Reference proteome</keyword>
<comment type="cofactor">
    <cofactor evidence="1">
        <name>Zn(2+)</name>
        <dbReference type="ChEBI" id="CHEBI:29105"/>
    </cofactor>
</comment>
<name>A0ABR2JQV9_9EUKA</name>
<dbReference type="Gene3D" id="3.90.180.10">
    <property type="entry name" value="Medium-chain alcohol dehydrogenases, catalytic domain"/>
    <property type="match status" value="1"/>
</dbReference>
<sequence length="324" mass="35582">MKGIYFDGKSASYREDIPIPTPGEDESLVRVSYANVCSTDKEILRGYCPNFTGVMGHEFSGIVEKSSLPELVGKEVVGEINDGCCKCFYCLKGLEKHCPYRKTIGIGGKDGCFSQYITVSNHCLHVLPKGLTLKEAVFCEPLAAAIEIVSQLHVSPEMKIAVIGDGRLAFMITQILALQGGCVTVFGKHEEKLLSFEKYAKTIQIESIKEKVIHPIDDTFDIVVESCGNPSGLELACKIIRCRGTIVLKSTYAGKCDVNMSFFVVNEITLVGSRCGPFEPALNLLARHLINLPEPELYQLKDFEKAFTSSAFKAGFDLSLENSK</sequence>
<dbReference type="EMBL" id="JAPFFF010000010">
    <property type="protein sequence ID" value="KAK8881295.1"/>
    <property type="molecule type" value="Genomic_DNA"/>
</dbReference>
<dbReference type="SUPFAM" id="SSF50129">
    <property type="entry name" value="GroES-like"/>
    <property type="match status" value="1"/>
</dbReference>
<dbReference type="Gene3D" id="3.40.50.720">
    <property type="entry name" value="NAD(P)-binding Rossmann-like Domain"/>
    <property type="match status" value="1"/>
</dbReference>
<evidence type="ECO:0000256" key="5">
    <source>
        <dbReference type="ARBA" id="ARBA00023002"/>
    </source>
</evidence>
<keyword evidence="3" id="KW-0479">Metal-binding</keyword>
<reference evidence="8 9" key="1">
    <citation type="submission" date="2024-04" db="EMBL/GenBank/DDBJ databases">
        <title>Tritrichomonas musculus Genome.</title>
        <authorList>
            <person name="Alves-Ferreira E."/>
            <person name="Grigg M."/>
            <person name="Lorenzi H."/>
            <person name="Galac M."/>
        </authorList>
    </citation>
    <scope>NUCLEOTIDE SEQUENCE [LARGE SCALE GENOMIC DNA]</scope>
    <source>
        <strain evidence="8 9">EAF2021</strain>
    </source>
</reference>
<evidence type="ECO:0000256" key="3">
    <source>
        <dbReference type="ARBA" id="ARBA00022723"/>
    </source>
</evidence>
<comment type="caution">
    <text evidence="8">The sequence shown here is derived from an EMBL/GenBank/DDBJ whole genome shotgun (WGS) entry which is preliminary data.</text>
</comment>
<evidence type="ECO:0000313" key="9">
    <source>
        <dbReference type="Proteomes" id="UP001470230"/>
    </source>
</evidence>
<dbReference type="SUPFAM" id="SSF51735">
    <property type="entry name" value="NAD(P)-binding Rossmann-fold domains"/>
    <property type="match status" value="1"/>
</dbReference>
<protein>
    <recommendedName>
        <fullName evidence="10">Alcohol dehydrogenase</fullName>
    </recommendedName>
</protein>
<evidence type="ECO:0000259" key="6">
    <source>
        <dbReference type="Pfam" id="PF00107"/>
    </source>
</evidence>
<keyword evidence="4" id="KW-0862">Zinc</keyword>
<evidence type="ECO:0008006" key="10">
    <source>
        <dbReference type="Google" id="ProtNLM"/>
    </source>
</evidence>
<dbReference type="InterPro" id="IPR011032">
    <property type="entry name" value="GroES-like_sf"/>
</dbReference>
<organism evidence="8 9">
    <name type="scientific">Tritrichomonas musculus</name>
    <dbReference type="NCBI Taxonomy" id="1915356"/>
    <lineage>
        <taxon>Eukaryota</taxon>
        <taxon>Metamonada</taxon>
        <taxon>Parabasalia</taxon>
        <taxon>Tritrichomonadida</taxon>
        <taxon>Tritrichomonadidae</taxon>
        <taxon>Tritrichomonas</taxon>
    </lineage>
</organism>
<dbReference type="PANTHER" id="PTHR43350:SF2">
    <property type="entry name" value="GROES-LIKE ZINC-BINDING ALCOHOL DEHYDROGENASE FAMILY PROTEIN"/>
    <property type="match status" value="1"/>
</dbReference>
<keyword evidence="5" id="KW-0560">Oxidoreductase</keyword>
<dbReference type="InterPro" id="IPR013154">
    <property type="entry name" value="ADH-like_N"/>
</dbReference>
<gene>
    <name evidence="8" type="ORF">M9Y10_004030</name>
</gene>
<dbReference type="InterPro" id="IPR013149">
    <property type="entry name" value="ADH-like_C"/>
</dbReference>
<comment type="similarity">
    <text evidence="2">Belongs to the zinc-containing alcohol dehydrogenase family.</text>
</comment>
<evidence type="ECO:0000259" key="7">
    <source>
        <dbReference type="Pfam" id="PF08240"/>
    </source>
</evidence>
<dbReference type="CDD" id="cd08242">
    <property type="entry name" value="MDR_like"/>
    <property type="match status" value="1"/>
</dbReference>
<evidence type="ECO:0000256" key="2">
    <source>
        <dbReference type="ARBA" id="ARBA00008072"/>
    </source>
</evidence>
<dbReference type="Pfam" id="PF00107">
    <property type="entry name" value="ADH_zinc_N"/>
    <property type="match status" value="1"/>
</dbReference>
<evidence type="ECO:0000256" key="4">
    <source>
        <dbReference type="ARBA" id="ARBA00022833"/>
    </source>
</evidence>
<feature type="domain" description="Alcohol dehydrogenase-like N-terminal" evidence="7">
    <location>
        <begin position="23"/>
        <end position="128"/>
    </location>
</feature>
<evidence type="ECO:0000256" key="1">
    <source>
        <dbReference type="ARBA" id="ARBA00001947"/>
    </source>
</evidence>
<dbReference type="Proteomes" id="UP001470230">
    <property type="component" value="Unassembled WGS sequence"/>
</dbReference>
<dbReference type="PANTHER" id="PTHR43350">
    <property type="entry name" value="NAD-DEPENDENT ALCOHOL DEHYDROGENASE"/>
    <property type="match status" value="1"/>
</dbReference>
<dbReference type="Pfam" id="PF08240">
    <property type="entry name" value="ADH_N"/>
    <property type="match status" value="1"/>
</dbReference>
<feature type="domain" description="Alcohol dehydrogenase-like C-terminal" evidence="6">
    <location>
        <begin position="171"/>
        <end position="284"/>
    </location>
</feature>
<evidence type="ECO:0000313" key="8">
    <source>
        <dbReference type="EMBL" id="KAK8881295.1"/>
    </source>
</evidence>